<dbReference type="GO" id="GO:0005524">
    <property type="term" value="F:ATP binding"/>
    <property type="evidence" value="ECO:0007669"/>
    <property type="project" value="InterPro"/>
</dbReference>
<dbReference type="Ensembl" id="ENSCPVT00000016970.2">
    <property type="protein sequence ID" value="ENSCPVP00000016248.2"/>
    <property type="gene ID" value="ENSCPVG00000011905.2"/>
</dbReference>
<protein>
    <submittedName>
        <fullName evidence="1">Uncharacterized protein</fullName>
    </submittedName>
</protein>
<sequence>FPVPVPGVSVPVSAVLPVPGVLPDPGVPLLVQVCYLSLTQVCYCPRCVTCPSPRCAVTCAGAQVALKLLSKARTPRCRFLREFCTHLCLRGALTCVQVLPLAFETPTEFGFAQELAPAGDLCGLLTPGVGLPEPQVKRCAAQVCSALCYLHGHALVHADLKLDNVLAFDPECHLVKLGDFGLTRVQGAQARPAPGHAPYAAPELLPRPHLRPGEPHLEPAVDTWALGVLLFALLTGAFPWASPARSDPAFRRFRAWRGRTCAGGAGAGPGPPRTWRGLGGAGLEMLRGLLHPQPQRRSPPGEVLRYLGGAWLRQGGQVSSAGEAGSGHVSSAGVGKLGGKWGKFQFFWKMGKLDGKLDKWEKGGKMGGKIRKLGEIGKIGESGKIGEKRQ</sequence>
<reference evidence="1" key="2">
    <citation type="submission" date="2025-09" db="UniProtKB">
        <authorList>
            <consortium name="Ensembl"/>
        </authorList>
    </citation>
    <scope>IDENTIFICATION</scope>
</reference>
<dbReference type="SUPFAM" id="SSF56112">
    <property type="entry name" value="Protein kinase-like (PK-like)"/>
    <property type="match status" value="1"/>
</dbReference>
<organism evidence="1 2">
    <name type="scientific">Geospiza parvula</name>
    <name type="common">Small tree-finch</name>
    <name type="synonym">Camarhynchus parvulus</name>
    <dbReference type="NCBI Taxonomy" id="87175"/>
    <lineage>
        <taxon>Eukaryota</taxon>
        <taxon>Metazoa</taxon>
        <taxon>Chordata</taxon>
        <taxon>Craniata</taxon>
        <taxon>Vertebrata</taxon>
        <taxon>Euteleostomi</taxon>
        <taxon>Archelosauria</taxon>
        <taxon>Archosauria</taxon>
        <taxon>Dinosauria</taxon>
        <taxon>Saurischia</taxon>
        <taxon>Theropoda</taxon>
        <taxon>Coelurosauria</taxon>
        <taxon>Aves</taxon>
        <taxon>Neognathae</taxon>
        <taxon>Neoaves</taxon>
        <taxon>Telluraves</taxon>
        <taxon>Australaves</taxon>
        <taxon>Passeriformes</taxon>
        <taxon>Thraupidae</taxon>
        <taxon>Camarhynchus</taxon>
    </lineage>
</organism>
<accession>A0A8U8BLN1</accession>
<dbReference type="Proteomes" id="UP000694382">
    <property type="component" value="Unassembled WGS sequence"/>
</dbReference>
<dbReference type="PANTHER" id="PTHR24359:SF39">
    <property type="entry name" value="PROTEIN KINASE DOMAIN-CONTAINING PROTEIN"/>
    <property type="match status" value="1"/>
</dbReference>
<dbReference type="InterPro" id="IPR000719">
    <property type="entry name" value="Prot_kinase_dom"/>
</dbReference>
<proteinExistence type="predicted"/>
<dbReference type="PROSITE" id="PS50011">
    <property type="entry name" value="PROTEIN_KINASE_DOM"/>
    <property type="match status" value="1"/>
</dbReference>
<name>A0A8C3N675_GEOPR</name>
<dbReference type="SMART" id="SM00220">
    <property type="entry name" value="S_TKc"/>
    <property type="match status" value="1"/>
</dbReference>
<evidence type="ECO:0000313" key="2">
    <source>
        <dbReference type="Proteomes" id="UP000694382"/>
    </source>
</evidence>
<accession>A0A8C3N675</accession>
<dbReference type="PANTHER" id="PTHR24359">
    <property type="entry name" value="SERINE/THREONINE-PROTEIN KINASE SBK1"/>
    <property type="match status" value="1"/>
</dbReference>
<dbReference type="AlphaFoldDB" id="A0A8C3N675"/>
<evidence type="ECO:0000313" key="1">
    <source>
        <dbReference type="Ensembl" id="ENSCPVP00000016248.2"/>
    </source>
</evidence>
<dbReference type="InterPro" id="IPR011009">
    <property type="entry name" value="Kinase-like_dom_sf"/>
</dbReference>
<keyword evidence="2" id="KW-1185">Reference proteome</keyword>
<dbReference type="GO" id="GO:0004674">
    <property type="term" value="F:protein serine/threonine kinase activity"/>
    <property type="evidence" value="ECO:0007669"/>
    <property type="project" value="TreeGrafter"/>
</dbReference>
<dbReference type="Pfam" id="PF00069">
    <property type="entry name" value="Pkinase"/>
    <property type="match status" value="1"/>
</dbReference>
<dbReference type="Gene3D" id="1.10.510.10">
    <property type="entry name" value="Transferase(Phosphotransferase) domain 1"/>
    <property type="match status" value="1"/>
</dbReference>
<reference evidence="1" key="1">
    <citation type="submission" date="2025-08" db="UniProtKB">
        <authorList>
            <consortium name="Ensembl"/>
        </authorList>
    </citation>
    <scope>IDENTIFICATION</scope>
</reference>